<protein>
    <submittedName>
        <fullName evidence="1">Uncharacterized protein</fullName>
    </submittedName>
</protein>
<accession>A0A0H4WJL0</accession>
<dbReference type="PATRIC" id="fig|1297742.4.peg.424"/>
<evidence type="ECO:0000313" key="2">
    <source>
        <dbReference type="Proteomes" id="UP000009026"/>
    </source>
</evidence>
<proteinExistence type="predicted"/>
<dbReference type="AlphaFoldDB" id="A0A0H4WJL0"/>
<organism evidence="1 2">
    <name type="scientific">Pseudomyxococcus hansupus</name>
    <dbReference type="NCBI Taxonomy" id="1297742"/>
    <lineage>
        <taxon>Bacteria</taxon>
        <taxon>Pseudomonadati</taxon>
        <taxon>Myxococcota</taxon>
        <taxon>Myxococcia</taxon>
        <taxon>Myxococcales</taxon>
        <taxon>Cystobacterineae</taxon>
        <taxon>Myxococcaceae</taxon>
        <taxon>Pseudomyxococcus</taxon>
    </lineage>
</organism>
<keyword evidence="2" id="KW-1185">Reference proteome</keyword>
<dbReference type="Proteomes" id="UP000009026">
    <property type="component" value="Chromosome"/>
</dbReference>
<reference evidence="1 2" key="1">
    <citation type="journal article" date="2016" name="PLoS ONE">
        <title>Complete Genome Sequence and Comparative Genomics of a Novel Myxobacterium Myxococcus hansupus.</title>
        <authorList>
            <person name="Sharma G."/>
            <person name="Narwani T."/>
            <person name="Subramanian S."/>
        </authorList>
    </citation>
    <scope>NUCLEOTIDE SEQUENCE [LARGE SCALE GENOMIC DNA]</scope>
    <source>
        <strain evidence="2">mixupus</strain>
    </source>
</reference>
<dbReference type="KEGG" id="mym:A176_000418"/>
<evidence type="ECO:0000313" key="1">
    <source>
        <dbReference type="EMBL" id="AKQ63506.1"/>
    </source>
</evidence>
<dbReference type="EMBL" id="CP012109">
    <property type="protein sequence ID" value="AKQ63506.1"/>
    <property type="molecule type" value="Genomic_DNA"/>
</dbReference>
<sequence>MLSGERRGQGLLDARHRGPGPRLRFHSGVILDQCCKGYTPRVSMDSPCEFHRARVAPHLRSPLLVRGGSYPPRSVALTVSAPS</sequence>
<name>A0A0H4WJL0_9BACT</name>
<gene>
    <name evidence="1" type="ORF">A176_000418</name>
</gene>